<dbReference type="EMBL" id="JANBPG010002778">
    <property type="protein sequence ID" value="KAJ1884655.1"/>
    <property type="molecule type" value="Genomic_DNA"/>
</dbReference>
<keyword evidence="2" id="KW-1185">Reference proteome</keyword>
<reference evidence="1" key="1">
    <citation type="submission" date="2022-07" db="EMBL/GenBank/DDBJ databases">
        <title>Phylogenomic reconstructions and comparative analyses of Kickxellomycotina fungi.</title>
        <authorList>
            <person name="Reynolds N.K."/>
            <person name="Stajich J.E."/>
            <person name="Barry K."/>
            <person name="Grigoriev I.V."/>
            <person name="Crous P."/>
            <person name="Smith M.E."/>
        </authorList>
    </citation>
    <scope>NUCLEOTIDE SEQUENCE</scope>
    <source>
        <strain evidence="1">Benny 63K</strain>
    </source>
</reference>
<accession>A0ACC1I846</accession>
<evidence type="ECO:0000313" key="1">
    <source>
        <dbReference type="EMBL" id="KAJ1884655.1"/>
    </source>
</evidence>
<feature type="non-terminal residue" evidence="1">
    <location>
        <position position="107"/>
    </location>
</feature>
<proteinExistence type="predicted"/>
<dbReference type="Proteomes" id="UP001150581">
    <property type="component" value="Unassembled WGS sequence"/>
</dbReference>
<organism evidence="1 2">
    <name type="scientific">Kickxella alabastrina</name>
    <dbReference type="NCBI Taxonomy" id="61397"/>
    <lineage>
        <taxon>Eukaryota</taxon>
        <taxon>Fungi</taxon>
        <taxon>Fungi incertae sedis</taxon>
        <taxon>Zoopagomycota</taxon>
        <taxon>Kickxellomycotina</taxon>
        <taxon>Kickxellomycetes</taxon>
        <taxon>Kickxellales</taxon>
        <taxon>Kickxellaceae</taxon>
        <taxon>Kickxella</taxon>
    </lineage>
</organism>
<gene>
    <name evidence="1" type="ORF">LPJ66_010508</name>
</gene>
<name>A0ACC1I846_9FUNG</name>
<comment type="caution">
    <text evidence="1">The sequence shown here is derived from an EMBL/GenBank/DDBJ whole genome shotgun (WGS) entry which is preliminary data.</text>
</comment>
<protein>
    <submittedName>
        <fullName evidence="1">Uncharacterized protein</fullName>
    </submittedName>
</protein>
<sequence length="107" mass="11956">MVDAHSGWARVHTKILDQLGKDLLEACELWPDNRFDLGIEKFKENMNKMAELMVPRSECAAKKMAKANAAMCNNLGKLRNQLITVINVTNTSTNVNASRPNRKGKEG</sequence>
<evidence type="ECO:0000313" key="2">
    <source>
        <dbReference type="Proteomes" id="UP001150581"/>
    </source>
</evidence>